<dbReference type="InterPro" id="IPR053139">
    <property type="entry name" value="Surface_bspA-like"/>
</dbReference>
<protein>
    <submittedName>
        <fullName evidence="1">Uncharacterized protein</fullName>
    </submittedName>
</protein>
<evidence type="ECO:0000313" key="1">
    <source>
        <dbReference type="EMBL" id="CAJ1961357.1"/>
    </source>
</evidence>
<dbReference type="SUPFAM" id="SSF52058">
    <property type="entry name" value="L domain-like"/>
    <property type="match status" value="1"/>
</dbReference>
<proteinExistence type="predicted"/>
<dbReference type="EMBL" id="CAKOGP040002091">
    <property type="protein sequence ID" value="CAJ1961357.1"/>
    <property type="molecule type" value="Genomic_DNA"/>
</dbReference>
<dbReference type="AlphaFoldDB" id="A0AAD2G4R1"/>
<dbReference type="InterPro" id="IPR026906">
    <property type="entry name" value="LRR_5"/>
</dbReference>
<evidence type="ECO:0000313" key="2">
    <source>
        <dbReference type="Proteomes" id="UP001295423"/>
    </source>
</evidence>
<reference evidence="1" key="1">
    <citation type="submission" date="2023-08" db="EMBL/GenBank/DDBJ databases">
        <authorList>
            <person name="Audoor S."/>
            <person name="Bilcke G."/>
        </authorList>
    </citation>
    <scope>NUCLEOTIDE SEQUENCE</scope>
</reference>
<keyword evidence="2" id="KW-1185">Reference proteome</keyword>
<dbReference type="PANTHER" id="PTHR45661:SF3">
    <property type="entry name" value="IG-LIKE DOMAIN-CONTAINING PROTEIN"/>
    <property type="match status" value="1"/>
</dbReference>
<name>A0AAD2G4R1_9STRA</name>
<dbReference type="PANTHER" id="PTHR45661">
    <property type="entry name" value="SURFACE ANTIGEN"/>
    <property type="match status" value="1"/>
</dbReference>
<dbReference type="InterPro" id="IPR032675">
    <property type="entry name" value="LRR_dom_sf"/>
</dbReference>
<sequence>MEEGDNSAPEEWYTYQLGDRSFNKLGDAASHPEAVKIATHLRVEASRVACNSFFRFHALFAVDLLPGLQEIGDRAFQYCSNLQFISISSSVRVIGERAFQACSSLRTVTIPKSTSIIRSAAFGDCSALTTVNLPKDGTLEVLADFLFSNCSALKVIHVPSSVKHIRKCVFSNCEELETIELPVGILSIGKRCFFDACSLVNIIIPSTVDCIEDELFVYAHEIRAAFPHISNDDDAGRLAEDEDYEEDYDETNTDFVNAMMTRFDDLPLHTMCYYHTYYPIEKTINDIRNEVQDCDRVDVFKFTPVHVLALSSEPNVQLFKELARCSAPSMFTAMDKWGMRPIEYLFKSRMPGAKASADFLIQYTVVDRSQWLGLDRWRTDIANLVDLLDLSDHSTQDGPTLRLYGLLEKLELVESTSLVETALWKLHIDRTKSSSTPNNVDRSACRINCGAEIIIRNVLQFLLDDG</sequence>
<dbReference type="Proteomes" id="UP001295423">
    <property type="component" value="Unassembled WGS sequence"/>
</dbReference>
<gene>
    <name evidence="1" type="ORF">CYCCA115_LOCUS19156</name>
</gene>
<accession>A0AAD2G4R1</accession>
<dbReference type="Pfam" id="PF13306">
    <property type="entry name" value="LRR_5"/>
    <property type="match status" value="1"/>
</dbReference>
<organism evidence="1 2">
    <name type="scientific">Cylindrotheca closterium</name>
    <dbReference type="NCBI Taxonomy" id="2856"/>
    <lineage>
        <taxon>Eukaryota</taxon>
        <taxon>Sar</taxon>
        <taxon>Stramenopiles</taxon>
        <taxon>Ochrophyta</taxon>
        <taxon>Bacillariophyta</taxon>
        <taxon>Bacillariophyceae</taxon>
        <taxon>Bacillariophycidae</taxon>
        <taxon>Bacillariales</taxon>
        <taxon>Bacillariaceae</taxon>
        <taxon>Cylindrotheca</taxon>
    </lineage>
</organism>
<comment type="caution">
    <text evidence="1">The sequence shown here is derived from an EMBL/GenBank/DDBJ whole genome shotgun (WGS) entry which is preliminary data.</text>
</comment>
<dbReference type="Gene3D" id="3.80.10.10">
    <property type="entry name" value="Ribonuclease Inhibitor"/>
    <property type="match status" value="1"/>
</dbReference>